<name>F6DV47_DESRL</name>
<dbReference type="OrthoDB" id="1787141at2"/>
<dbReference type="KEGG" id="dru:Desru_0834"/>
<dbReference type="RefSeq" id="WP_013840884.1">
    <property type="nucleotide sequence ID" value="NC_015589.1"/>
</dbReference>
<evidence type="ECO:0000313" key="1">
    <source>
        <dbReference type="EMBL" id="AEG59113.1"/>
    </source>
</evidence>
<gene>
    <name evidence="1" type="ordered locus">Desru_0834</name>
</gene>
<keyword evidence="2" id="KW-1185">Reference proteome</keyword>
<dbReference type="STRING" id="696281.Desru_0834"/>
<dbReference type="Proteomes" id="UP000009234">
    <property type="component" value="Chromosome"/>
</dbReference>
<protein>
    <submittedName>
        <fullName evidence="1">Uncharacterized protein</fullName>
    </submittedName>
</protein>
<reference evidence="2" key="1">
    <citation type="submission" date="2011-05" db="EMBL/GenBank/DDBJ databases">
        <title>Complete sequence of Desulfotomaculum ruminis DSM 2154.</title>
        <authorList>
            <person name="Lucas S."/>
            <person name="Copeland A."/>
            <person name="Lapidus A."/>
            <person name="Cheng J.-F."/>
            <person name="Goodwin L."/>
            <person name="Pitluck S."/>
            <person name="Lu M."/>
            <person name="Detter J.C."/>
            <person name="Han C."/>
            <person name="Tapia R."/>
            <person name="Land M."/>
            <person name="Hauser L."/>
            <person name="Kyrpides N."/>
            <person name="Ivanova N."/>
            <person name="Mikhailova N."/>
            <person name="Pagani I."/>
            <person name="Stams A.J.M."/>
            <person name="Plugge C.M."/>
            <person name="Muyzer G."/>
            <person name="Kuever J."/>
            <person name="Parshina S.N."/>
            <person name="Ivanova A.E."/>
            <person name="Nazina T.N."/>
            <person name="Brambilla E."/>
            <person name="Spring S."/>
            <person name="Klenk H.-P."/>
            <person name="Woyke T."/>
        </authorList>
    </citation>
    <scope>NUCLEOTIDE SEQUENCE [LARGE SCALE GENOMIC DNA]</scope>
    <source>
        <strain evidence="2">ATCC 23193 / DSM 2154 / NCIB 8452 / DL</strain>
    </source>
</reference>
<organism evidence="1 2">
    <name type="scientific">Desulforamulus ruminis (strain ATCC 23193 / DSM 2154 / NCIMB 8452 / DL)</name>
    <name type="common">Desulfotomaculum ruminis</name>
    <dbReference type="NCBI Taxonomy" id="696281"/>
    <lineage>
        <taxon>Bacteria</taxon>
        <taxon>Bacillati</taxon>
        <taxon>Bacillota</taxon>
        <taxon>Clostridia</taxon>
        <taxon>Eubacteriales</taxon>
        <taxon>Peptococcaceae</taxon>
        <taxon>Desulforamulus</taxon>
    </lineage>
</organism>
<dbReference type="EMBL" id="CP002780">
    <property type="protein sequence ID" value="AEG59113.1"/>
    <property type="molecule type" value="Genomic_DNA"/>
</dbReference>
<dbReference type="HOGENOM" id="CLU_2449822_0_0_9"/>
<reference evidence="1 2" key="2">
    <citation type="journal article" date="2012" name="Stand. Genomic Sci.">
        <title>Complete genome sequence of the sulfate-reducing firmicute Desulfotomaculum ruminis type strain (DL(T)).</title>
        <authorList>
            <person name="Spring S."/>
            <person name="Visser M."/>
            <person name="Lu M."/>
            <person name="Copeland A."/>
            <person name="Lapidus A."/>
            <person name="Lucas S."/>
            <person name="Cheng J.F."/>
            <person name="Han C."/>
            <person name="Tapia R."/>
            <person name="Goodwin L.A."/>
            <person name="Pitluck S."/>
            <person name="Ivanova N."/>
            <person name="Land M."/>
            <person name="Hauser L."/>
            <person name="Larimer F."/>
            <person name="Rohde M."/>
            <person name="Goker M."/>
            <person name="Detter J.C."/>
            <person name="Kyrpides N.C."/>
            <person name="Woyke T."/>
            <person name="Schaap P.J."/>
            <person name="Plugge C.M."/>
            <person name="Muyzer G."/>
            <person name="Kuever J."/>
            <person name="Pereira I.A."/>
            <person name="Parshina S.N."/>
            <person name="Bernier-Latmani R."/>
            <person name="Stams A.J."/>
            <person name="Klenk H.P."/>
        </authorList>
    </citation>
    <scope>NUCLEOTIDE SEQUENCE [LARGE SCALE GENOMIC DNA]</scope>
    <source>
        <strain evidence="2">ATCC 23193 / DSM 2154 / NCIB 8452 / DL</strain>
    </source>
</reference>
<evidence type="ECO:0000313" key="2">
    <source>
        <dbReference type="Proteomes" id="UP000009234"/>
    </source>
</evidence>
<dbReference type="AlphaFoldDB" id="F6DV47"/>
<proteinExistence type="predicted"/>
<accession>F6DV47</accession>
<sequence>MDEQQREDYLLEVLQRKLTELKTTAINEKPSGEHQHGPDYQRGVAAGFVSGLGFAVRVLAPEGELWPKAAKMLDEYNRWAQDFNRRGRD</sequence>